<accession>F0WAL0</accession>
<dbReference type="AlphaFoldDB" id="F0WAL0"/>
<proteinExistence type="predicted"/>
<gene>
    <name evidence="1" type="primary">AlNc14C46G3734</name>
    <name evidence="1" type="ORF">ALNC14_043240</name>
</gene>
<dbReference type="HOGENOM" id="CLU_2709982_0_0_1"/>
<organism evidence="1">
    <name type="scientific">Albugo laibachii Nc14</name>
    <dbReference type="NCBI Taxonomy" id="890382"/>
    <lineage>
        <taxon>Eukaryota</taxon>
        <taxon>Sar</taxon>
        <taxon>Stramenopiles</taxon>
        <taxon>Oomycota</taxon>
        <taxon>Peronosporomycetes</taxon>
        <taxon>Albuginales</taxon>
        <taxon>Albuginaceae</taxon>
        <taxon>Albugo</taxon>
    </lineage>
</organism>
<protein>
    <submittedName>
        <fullName evidence="1">AlNc14C46G3734 protein</fullName>
    </submittedName>
</protein>
<sequence>MLHAAGNMTGIRTCNISRKDDGIRTTGLESAQGVCTQDDNLGLCLGGRLIQTALSGKQEPSCGHNGCTAIRKG</sequence>
<name>F0WAL0_9STRA</name>
<evidence type="ECO:0000313" key="1">
    <source>
        <dbReference type="EMBL" id="CCA18181.1"/>
    </source>
</evidence>
<reference evidence="1" key="1">
    <citation type="journal article" date="2011" name="PLoS Biol.">
        <title>Gene gain and loss during evolution of obligate parasitism in the white rust pathogen of Arabidopsis thaliana.</title>
        <authorList>
            <person name="Kemen E."/>
            <person name="Gardiner A."/>
            <person name="Schultz-Larsen T."/>
            <person name="Kemen A.C."/>
            <person name="Balmuth A.L."/>
            <person name="Robert-Seilaniantz A."/>
            <person name="Bailey K."/>
            <person name="Holub E."/>
            <person name="Studholme D.J."/>
            <person name="Maclean D."/>
            <person name="Jones J.D."/>
        </authorList>
    </citation>
    <scope>NUCLEOTIDE SEQUENCE</scope>
</reference>
<dbReference type="EMBL" id="FR824091">
    <property type="protein sequence ID" value="CCA18181.1"/>
    <property type="molecule type" value="Genomic_DNA"/>
</dbReference>
<reference evidence="1" key="2">
    <citation type="submission" date="2011-02" db="EMBL/GenBank/DDBJ databases">
        <authorList>
            <person name="MacLean D."/>
        </authorList>
    </citation>
    <scope>NUCLEOTIDE SEQUENCE</scope>
</reference>